<dbReference type="InParanoid" id="K0KQG3"/>
<evidence type="ECO:0000313" key="2">
    <source>
        <dbReference type="Proteomes" id="UP000009328"/>
    </source>
</evidence>
<dbReference type="InterPro" id="IPR011009">
    <property type="entry name" value="Kinase-like_dom_sf"/>
</dbReference>
<dbReference type="STRING" id="1206466.K0KQG3"/>
<comment type="caution">
    <text evidence="1">The sequence shown here is derived from an EMBL/GenBank/DDBJ whole genome shotgun (WGS) entry which is preliminary data.</text>
</comment>
<organism evidence="1 2">
    <name type="scientific">Wickerhamomyces ciferrii (strain ATCC 14091 / BCRC 22168 / CBS 111 / JCM 3599 / NBRC 0793 / NRRL Y-1031 F-60-10)</name>
    <name type="common">Yeast</name>
    <name type="synonym">Pichia ciferrii</name>
    <dbReference type="NCBI Taxonomy" id="1206466"/>
    <lineage>
        <taxon>Eukaryota</taxon>
        <taxon>Fungi</taxon>
        <taxon>Dikarya</taxon>
        <taxon>Ascomycota</taxon>
        <taxon>Saccharomycotina</taxon>
        <taxon>Saccharomycetes</taxon>
        <taxon>Phaffomycetales</taxon>
        <taxon>Wickerhamomycetaceae</taxon>
        <taxon>Wickerhamomyces</taxon>
    </lineage>
</organism>
<dbReference type="eggNOG" id="ENOG502S1IW">
    <property type="taxonomic scope" value="Eukaryota"/>
</dbReference>
<sequence>MIFCTTSEDLNPKIVEKLELKEDERPKYLFSLWKIYCAANIVDDQLPNELPMTTDGHINAISDNDSIFNQSFKSIYLDPKYKHEEIKDEDLLENIDELELFIEYSLNRMPENKAVLALSTLLRTFYHFDDALHSDEQDLDNWRKDAMKNLIVNPINNFINKLLKVHDVEYSLKTFMPKRIKPKRPSEVWESYKTHSDGKYPKELIDDIMFHNCQPDFPVTLESGNNKKSVCAIEMKGKDVSGILEDLKHSDNFPNISKFSRQSIQYQIFMKLNSFMVSDFNRTIYFEYPLRSGKWESDDEEKVFFTGAPVKYKIFDNCGTYTSTNPIQLQLFLMLKFYDAFKRTVPTYKWLKEYNGKDELTESSDLDEKDNPNLFNSFIISLFRNGFKKKVAMEKMDKIPGEITKTPLEFPAKDFEREKGGRNASKRLKVDGNDINFDSSKLFPTNTNLKLSNYKLLNEYSNSRGIKIIIEGGDIFKSNTNISNKVFFKMFDLANLQNLHAAGMPCYEKEFQKLTESEINILVTLADKPRDFKYILESLKRSYIREVTALKKINQWNSTHGIKNRINSPKLLQYGWTYLELPLEGKSGYAYWGPFICTEYLEFINDNKYKNNPKRIKNLNRQMEILSKAGIDHNDFKKDNFCFNKFDQAFFVDFDQSVIDDNRYLKKYDFQRIHPNEKCI</sequence>
<dbReference type="AlphaFoldDB" id="K0KQG3"/>
<gene>
    <name evidence="1" type="ORF">BN7_3172</name>
</gene>
<dbReference type="SUPFAM" id="SSF56112">
    <property type="entry name" value="Protein kinase-like (PK-like)"/>
    <property type="match status" value="1"/>
</dbReference>
<dbReference type="Proteomes" id="UP000009328">
    <property type="component" value="Unassembled WGS sequence"/>
</dbReference>
<proteinExistence type="predicted"/>
<accession>K0KQG3</accession>
<evidence type="ECO:0000313" key="1">
    <source>
        <dbReference type="EMBL" id="CCH43619.1"/>
    </source>
</evidence>
<name>K0KQG3_WICCF</name>
<evidence type="ECO:0008006" key="3">
    <source>
        <dbReference type="Google" id="ProtNLM"/>
    </source>
</evidence>
<protein>
    <recommendedName>
        <fullName evidence="3">Protein kinase domain-containing protein</fullName>
    </recommendedName>
</protein>
<keyword evidence="2" id="KW-1185">Reference proteome</keyword>
<reference evidence="1 2" key="1">
    <citation type="journal article" date="2012" name="Eukaryot. Cell">
        <title>Draft genome sequence of Wickerhamomyces ciferrii NRRL Y-1031 F-60-10.</title>
        <authorList>
            <person name="Schneider J."/>
            <person name="Andrea H."/>
            <person name="Blom J."/>
            <person name="Jaenicke S."/>
            <person name="Ruckert C."/>
            <person name="Schorsch C."/>
            <person name="Szczepanowski R."/>
            <person name="Farwick M."/>
            <person name="Goesmann A."/>
            <person name="Puhler A."/>
            <person name="Schaffer S."/>
            <person name="Tauch A."/>
            <person name="Kohler T."/>
            <person name="Brinkrolf K."/>
        </authorList>
    </citation>
    <scope>NUCLEOTIDE SEQUENCE [LARGE SCALE GENOMIC DNA]</scope>
    <source>
        <strain evidence="2">ATCC 14091 / BCRC 22168 / CBS 111 / JCM 3599 / NBRC 0793 / NRRL Y-1031 F-60-10</strain>
    </source>
</reference>
<dbReference type="EMBL" id="CAIF01000085">
    <property type="protein sequence ID" value="CCH43619.1"/>
    <property type="molecule type" value="Genomic_DNA"/>
</dbReference>
<dbReference type="HOGENOM" id="CLU_011974_0_0_1"/>